<dbReference type="AlphaFoldDB" id="A0A8H3TVF7"/>
<evidence type="ECO:0000313" key="3">
    <source>
        <dbReference type="EMBL" id="GHJ87877.1"/>
    </source>
</evidence>
<comment type="similarity">
    <text evidence="1">Belongs to the rtf2 family.</text>
</comment>
<proteinExistence type="inferred from homology"/>
<keyword evidence="4" id="KW-1185">Reference proteome</keyword>
<dbReference type="PANTHER" id="PTHR12775">
    <property type="entry name" value="PROTEIN C20ORF43 HOMOLOG"/>
    <property type="match status" value="1"/>
</dbReference>
<organism evidence="3 4">
    <name type="scientific">Naganishia liquefaciens</name>
    <dbReference type="NCBI Taxonomy" id="104408"/>
    <lineage>
        <taxon>Eukaryota</taxon>
        <taxon>Fungi</taxon>
        <taxon>Dikarya</taxon>
        <taxon>Basidiomycota</taxon>
        <taxon>Agaricomycotina</taxon>
        <taxon>Tremellomycetes</taxon>
        <taxon>Filobasidiales</taxon>
        <taxon>Filobasidiaceae</taxon>
        <taxon>Naganishia</taxon>
    </lineage>
</organism>
<evidence type="ECO:0000256" key="1">
    <source>
        <dbReference type="ARBA" id="ARBA00009885"/>
    </source>
</evidence>
<sequence>MGNDGGSIPYRVDLVKNKAKEEKQDEKALSRALWLFCALSKRPLKIPIVADPLGKLYNKDAIIEYLLDRSTYGDGDQICGYVKGVKDLVNLNLTPNPALSPSPPQQTANGRQSETNVPQRSPFICPLTMKEPTGALPFGCIKTCGCVFSEGGIRAVVQSESNSRPTENAHKPDTSPHTDVAIPCPNCSEPFRPVGGFGNDGNGSEWWLPLNPKKEAQEIMLANLLAKRAEKKANAKKKDGKDKKRKSEAVGLDGGESPAPEDERPVAKKNKAVPLQHSVHMSSKVQQELAALEAKRKAGGVSEAVKSIYGDGRGLRAEKNDFFTRTFNRYA</sequence>
<evidence type="ECO:0000313" key="4">
    <source>
        <dbReference type="Proteomes" id="UP000620104"/>
    </source>
</evidence>
<evidence type="ECO:0000256" key="2">
    <source>
        <dbReference type="SAM" id="MobiDB-lite"/>
    </source>
</evidence>
<dbReference type="GO" id="GO:0006274">
    <property type="term" value="P:DNA replication termination"/>
    <property type="evidence" value="ECO:0007669"/>
    <property type="project" value="TreeGrafter"/>
</dbReference>
<protein>
    <recommendedName>
        <fullName evidence="5">Replication termination factor 2</fullName>
    </recommendedName>
</protein>
<dbReference type="Proteomes" id="UP000620104">
    <property type="component" value="Unassembled WGS sequence"/>
</dbReference>
<dbReference type="PANTHER" id="PTHR12775:SF0">
    <property type="entry name" value="REPLICATION TERMINATION FACTOR 2"/>
    <property type="match status" value="1"/>
</dbReference>
<dbReference type="Pfam" id="PF04641">
    <property type="entry name" value="Rtf2"/>
    <property type="match status" value="1"/>
</dbReference>
<dbReference type="OrthoDB" id="247013at2759"/>
<dbReference type="InterPro" id="IPR027799">
    <property type="entry name" value="Rtf2_RING-finger"/>
</dbReference>
<dbReference type="GO" id="GO:0005634">
    <property type="term" value="C:nucleus"/>
    <property type="evidence" value="ECO:0007669"/>
    <property type="project" value="TreeGrafter"/>
</dbReference>
<gene>
    <name evidence="3" type="ORF">NliqN6_4279</name>
</gene>
<accession>A0A8H3TVF7</accession>
<dbReference type="EMBL" id="BLZA01000023">
    <property type="protein sequence ID" value="GHJ87877.1"/>
    <property type="molecule type" value="Genomic_DNA"/>
</dbReference>
<evidence type="ECO:0008006" key="5">
    <source>
        <dbReference type="Google" id="ProtNLM"/>
    </source>
</evidence>
<feature type="compositionally biased region" description="Basic and acidic residues" evidence="2">
    <location>
        <begin position="231"/>
        <end position="248"/>
    </location>
</feature>
<feature type="region of interest" description="Disordered" evidence="2">
    <location>
        <begin position="94"/>
        <end position="118"/>
    </location>
</feature>
<feature type="compositionally biased region" description="Polar residues" evidence="2">
    <location>
        <begin position="105"/>
        <end position="118"/>
    </location>
</feature>
<feature type="region of interest" description="Disordered" evidence="2">
    <location>
        <begin position="159"/>
        <end position="178"/>
    </location>
</feature>
<reference evidence="3" key="1">
    <citation type="submission" date="2020-07" db="EMBL/GenBank/DDBJ databases">
        <title>Draft Genome Sequence of a Deep-Sea Yeast, Naganishia (Cryptococcus) liquefaciens strain N6.</title>
        <authorList>
            <person name="Han Y.W."/>
            <person name="Kajitani R."/>
            <person name="Morimoto H."/>
            <person name="Parhat M."/>
            <person name="Tsubouchi H."/>
            <person name="Bakenova O."/>
            <person name="Ogata M."/>
            <person name="Argunhan B."/>
            <person name="Aoki R."/>
            <person name="Kajiwara S."/>
            <person name="Itoh T."/>
            <person name="Iwasaki H."/>
        </authorList>
    </citation>
    <scope>NUCLEOTIDE SEQUENCE</scope>
    <source>
        <strain evidence="3">N6</strain>
    </source>
</reference>
<feature type="compositionally biased region" description="Basic and acidic residues" evidence="2">
    <location>
        <begin position="167"/>
        <end position="176"/>
    </location>
</feature>
<dbReference type="CDD" id="cd16653">
    <property type="entry name" value="RING-like_Rtf2"/>
    <property type="match status" value="1"/>
</dbReference>
<dbReference type="InterPro" id="IPR006735">
    <property type="entry name" value="Rtf2"/>
</dbReference>
<feature type="region of interest" description="Disordered" evidence="2">
    <location>
        <begin position="231"/>
        <end position="284"/>
    </location>
</feature>
<name>A0A8H3TVF7_9TREE</name>
<comment type="caution">
    <text evidence="3">The sequence shown here is derived from an EMBL/GenBank/DDBJ whole genome shotgun (WGS) entry which is preliminary data.</text>
</comment>